<proteinExistence type="predicted"/>
<dbReference type="OrthoDB" id="1328509at2759"/>
<comment type="caution">
    <text evidence="1">The sequence shown here is derived from an EMBL/GenBank/DDBJ whole genome shotgun (WGS) entry which is preliminary data.</text>
</comment>
<dbReference type="Proteomes" id="UP000824120">
    <property type="component" value="Chromosome 12"/>
</dbReference>
<keyword evidence="2" id="KW-1185">Reference proteome</keyword>
<evidence type="ECO:0000313" key="2">
    <source>
        <dbReference type="Proteomes" id="UP000824120"/>
    </source>
</evidence>
<dbReference type="EMBL" id="JACXVP010000012">
    <property type="protein sequence ID" value="KAG5571521.1"/>
    <property type="molecule type" value="Genomic_DNA"/>
</dbReference>
<evidence type="ECO:0000313" key="1">
    <source>
        <dbReference type="EMBL" id="KAG5571521.1"/>
    </source>
</evidence>
<protein>
    <recommendedName>
        <fullName evidence="3">Polyprotein protein</fullName>
    </recommendedName>
</protein>
<organism evidence="1 2">
    <name type="scientific">Solanum commersonii</name>
    <name type="common">Commerson's wild potato</name>
    <name type="synonym">Commerson's nightshade</name>
    <dbReference type="NCBI Taxonomy" id="4109"/>
    <lineage>
        <taxon>Eukaryota</taxon>
        <taxon>Viridiplantae</taxon>
        <taxon>Streptophyta</taxon>
        <taxon>Embryophyta</taxon>
        <taxon>Tracheophyta</taxon>
        <taxon>Spermatophyta</taxon>
        <taxon>Magnoliopsida</taxon>
        <taxon>eudicotyledons</taxon>
        <taxon>Gunneridae</taxon>
        <taxon>Pentapetalae</taxon>
        <taxon>asterids</taxon>
        <taxon>lamiids</taxon>
        <taxon>Solanales</taxon>
        <taxon>Solanaceae</taxon>
        <taxon>Solanoideae</taxon>
        <taxon>Solaneae</taxon>
        <taxon>Solanum</taxon>
    </lineage>
</organism>
<sequence>MLISELCRRVGVHRDTTRDIEVTPSSSTNIQHIEAEYTREEADRRIETLVDTSPEVDIDSTLAEASLPTPSPGIRYIYSYFFFPGSWCFYLFPARQDYSGYNPEDLADTNESSEVTTTKDKVADLRNDVDHLKSTDFTLLLEAADDVDSPETSKMPKATTRDIQRDDMAANEPEVEIDEEQVNVRDAEVYDDLADLEDAMFETACQTSLRDTTMACPSGAGGTIDMTPATEAQDIINLAREMSNRRVDEWLCDVVLDSPKLQNLRKLKAKAKRR</sequence>
<evidence type="ECO:0008006" key="3">
    <source>
        <dbReference type="Google" id="ProtNLM"/>
    </source>
</evidence>
<accession>A0A9J5W7P3</accession>
<name>A0A9J5W7P3_SOLCO</name>
<gene>
    <name evidence="1" type="ORF">H5410_061287</name>
</gene>
<reference evidence="1 2" key="1">
    <citation type="submission" date="2020-09" db="EMBL/GenBank/DDBJ databases">
        <title>De no assembly of potato wild relative species, Solanum commersonii.</title>
        <authorList>
            <person name="Cho K."/>
        </authorList>
    </citation>
    <scope>NUCLEOTIDE SEQUENCE [LARGE SCALE GENOMIC DNA]</scope>
    <source>
        <strain evidence="1">LZ3.2</strain>
        <tissue evidence="1">Leaf</tissue>
    </source>
</reference>
<dbReference type="AlphaFoldDB" id="A0A9J5W7P3"/>